<dbReference type="Pfam" id="PF02397">
    <property type="entry name" value="Bac_transf"/>
    <property type="match status" value="1"/>
</dbReference>
<dbReference type="InterPro" id="IPR003362">
    <property type="entry name" value="Bact_transf"/>
</dbReference>
<evidence type="ECO:0000313" key="5">
    <source>
        <dbReference type="EMBL" id="MBK1643691.1"/>
    </source>
</evidence>
<feature type="transmembrane region" description="Helical" evidence="3">
    <location>
        <begin position="73"/>
        <end position="94"/>
    </location>
</feature>
<reference evidence="5 6" key="1">
    <citation type="journal article" date="2020" name="Microorganisms">
        <title>Osmotic Adaptation and Compatible Solute Biosynthesis of Phototrophic Bacteria as Revealed from Genome Analyses.</title>
        <authorList>
            <person name="Imhoff J.F."/>
            <person name="Rahn T."/>
            <person name="Kunzel S."/>
            <person name="Keller A."/>
            <person name="Neulinger S.C."/>
        </authorList>
    </citation>
    <scope>NUCLEOTIDE SEQUENCE [LARGE SCALE GENOMIC DNA]</scope>
    <source>
        <strain evidence="5 6">DSM 21303</strain>
    </source>
</reference>
<feature type="domain" description="Bacterial sugar transferase" evidence="4">
    <location>
        <begin position="68"/>
        <end position="256"/>
    </location>
</feature>
<dbReference type="AlphaFoldDB" id="A0A9X0WFP8"/>
<dbReference type="GO" id="GO:0016780">
    <property type="term" value="F:phosphotransferase activity, for other substituted phosphate groups"/>
    <property type="evidence" value="ECO:0007669"/>
    <property type="project" value="TreeGrafter"/>
</dbReference>
<dbReference type="RefSeq" id="WP_207161943.1">
    <property type="nucleotide sequence ID" value="NZ_NRSD01000002.1"/>
</dbReference>
<feature type="region of interest" description="Disordered" evidence="2">
    <location>
        <begin position="1"/>
        <end position="23"/>
    </location>
</feature>
<comment type="caution">
    <text evidence="5">The sequence shown here is derived from an EMBL/GenBank/DDBJ whole genome shotgun (WGS) entry which is preliminary data.</text>
</comment>
<gene>
    <name evidence="5" type="ORF">CKO25_03245</name>
</gene>
<dbReference type="PANTHER" id="PTHR30576:SF10">
    <property type="entry name" value="SLL5057 PROTEIN"/>
    <property type="match status" value="1"/>
</dbReference>
<evidence type="ECO:0000256" key="3">
    <source>
        <dbReference type="SAM" id="Phobius"/>
    </source>
</evidence>
<evidence type="ECO:0000256" key="2">
    <source>
        <dbReference type="SAM" id="MobiDB-lite"/>
    </source>
</evidence>
<accession>A0A9X0WFP8</accession>
<evidence type="ECO:0000256" key="1">
    <source>
        <dbReference type="ARBA" id="ARBA00006464"/>
    </source>
</evidence>
<organism evidence="5 6">
    <name type="scientific">Thiocapsa imhoffii</name>
    <dbReference type="NCBI Taxonomy" id="382777"/>
    <lineage>
        <taxon>Bacteria</taxon>
        <taxon>Pseudomonadati</taxon>
        <taxon>Pseudomonadota</taxon>
        <taxon>Gammaproteobacteria</taxon>
        <taxon>Chromatiales</taxon>
        <taxon>Chromatiaceae</taxon>
        <taxon>Thiocapsa</taxon>
    </lineage>
</organism>
<dbReference type="EMBL" id="NRSD01000002">
    <property type="protein sequence ID" value="MBK1643691.1"/>
    <property type="molecule type" value="Genomic_DNA"/>
</dbReference>
<evidence type="ECO:0000313" key="6">
    <source>
        <dbReference type="Proteomes" id="UP001138802"/>
    </source>
</evidence>
<keyword evidence="3" id="KW-0472">Membrane</keyword>
<keyword evidence="3" id="KW-0812">Transmembrane</keyword>
<sequence>MSKRTEQPGTDTGASRVTHASARTQTELQQRLIERYSRKAQPSWLVSLRIGMKSLLWILVVRSAYVLKRTLDIVLAGPLFLLLLPFFLLLALAIRIESPGSPIFAQTRVGRWGELFKMYKFRSMYIDAEARKAELLATNEMAGGVTFKMRRDPRITRIGRFIRKASIDELPQLWNVLKGEMSLVGPRPAVPAEVETYSLADRRRLEVTPGITCIWQVSGRSDIPFDQQVELDVQYIESQSLWTDLKLLWQTIPAVVFGRGAY</sequence>
<keyword evidence="6" id="KW-1185">Reference proteome</keyword>
<proteinExistence type="inferred from homology"/>
<dbReference type="Proteomes" id="UP001138802">
    <property type="component" value="Unassembled WGS sequence"/>
</dbReference>
<name>A0A9X0WFP8_9GAMM</name>
<dbReference type="PANTHER" id="PTHR30576">
    <property type="entry name" value="COLANIC BIOSYNTHESIS UDP-GLUCOSE LIPID CARRIER TRANSFERASE"/>
    <property type="match status" value="1"/>
</dbReference>
<protein>
    <submittedName>
        <fullName evidence="5">Glycosyl transferase</fullName>
    </submittedName>
</protein>
<keyword evidence="3" id="KW-1133">Transmembrane helix</keyword>
<keyword evidence="5" id="KW-0808">Transferase</keyword>
<comment type="similarity">
    <text evidence="1">Belongs to the bacterial sugar transferase family.</text>
</comment>
<evidence type="ECO:0000259" key="4">
    <source>
        <dbReference type="Pfam" id="PF02397"/>
    </source>
</evidence>